<dbReference type="EMBL" id="FN649047">
    <property type="protein sequence ID" value="CBN77993.1"/>
    <property type="molecule type" value="Genomic_DNA"/>
</dbReference>
<feature type="transmembrane region" description="Helical" evidence="1">
    <location>
        <begin position="14"/>
        <end position="33"/>
    </location>
</feature>
<dbReference type="Proteomes" id="UP000002630">
    <property type="component" value="Linkage Group LG26"/>
</dbReference>
<dbReference type="EMBL" id="FN649751">
    <property type="protein sequence ID" value="CBN77993.1"/>
    <property type="molecule type" value="Genomic_DNA"/>
</dbReference>
<keyword evidence="1" id="KW-0812">Transmembrane</keyword>
<keyword evidence="1" id="KW-1133">Transmembrane helix</keyword>
<accession>D8LTC2</accession>
<protein>
    <submittedName>
        <fullName evidence="2">Uncharacterized protein</fullName>
    </submittedName>
</protein>
<proteinExistence type="predicted"/>
<organism evidence="2 3">
    <name type="scientific">Ectocarpus siliculosus</name>
    <name type="common">Brown alga</name>
    <name type="synonym">Conferva siliculosa</name>
    <dbReference type="NCBI Taxonomy" id="2880"/>
    <lineage>
        <taxon>Eukaryota</taxon>
        <taxon>Sar</taxon>
        <taxon>Stramenopiles</taxon>
        <taxon>Ochrophyta</taxon>
        <taxon>PX clade</taxon>
        <taxon>Phaeophyceae</taxon>
        <taxon>Ectocarpales</taxon>
        <taxon>Ectocarpaceae</taxon>
        <taxon>Ectocarpus</taxon>
    </lineage>
</organism>
<sequence>MAGGPAEMKVLGMLWKQAATGIAIGASAAFVYYQAVTKQDAIKIDAYYAKQDAAAKQ</sequence>
<evidence type="ECO:0000313" key="2">
    <source>
        <dbReference type="EMBL" id="CBN77993.1"/>
    </source>
</evidence>
<dbReference type="InParanoid" id="D8LTC2"/>
<reference evidence="2 3" key="1">
    <citation type="journal article" date="2010" name="Nature">
        <title>The Ectocarpus genome and the independent evolution of multicellularity in brown algae.</title>
        <authorList>
            <person name="Cock J.M."/>
            <person name="Sterck L."/>
            <person name="Rouze P."/>
            <person name="Scornet D."/>
            <person name="Allen A.E."/>
            <person name="Amoutzias G."/>
            <person name="Anthouard V."/>
            <person name="Artiguenave F."/>
            <person name="Aury J.M."/>
            <person name="Badger J.H."/>
            <person name="Beszteri B."/>
            <person name="Billiau K."/>
            <person name="Bonnet E."/>
            <person name="Bothwell J.H."/>
            <person name="Bowler C."/>
            <person name="Boyen C."/>
            <person name="Brownlee C."/>
            <person name="Carrano C.J."/>
            <person name="Charrier B."/>
            <person name="Cho G.Y."/>
            <person name="Coelho S.M."/>
            <person name="Collen J."/>
            <person name="Corre E."/>
            <person name="Da Silva C."/>
            <person name="Delage L."/>
            <person name="Delaroque N."/>
            <person name="Dittami S.M."/>
            <person name="Doulbeau S."/>
            <person name="Elias M."/>
            <person name="Farnham G."/>
            <person name="Gachon C.M."/>
            <person name="Gschloessl B."/>
            <person name="Heesch S."/>
            <person name="Jabbari K."/>
            <person name="Jubin C."/>
            <person name="Kawai H."/>
            <person name="Kimura K."/>
            <person name="Kloareg B."/>
            <person name="Kupper F.C."/>
            <person name="Lang D."/>
            <person name="Le Bail A."/>
            <person name="Leblanc C."/>
            <person name="Lerouge P."/>
            <person name="Lohr M."/>
            <person name="Lopez P.J."/>
            <person name="Martens C."/>
            <person name="Maumus F."/>
            <person name="Michel G."/>
            <person name="Miranda-Saavedra D."/>
            <person name="Morales J."/>
            <person name="Moreau H."/>
            <person name="Motomura T."/>
            <person name="Nagasato C."/>
            <person name="Napoli C.A."/>
            <person name="Nelson D.R."/>
            <person name="Nyvall-Collen P."/>
            <person name="Peters A.F."/>
            <person name="Pommier C."/>
            <person name="Potin P."/>
            <person name="Poulain J."/>
            <person name="Quesneville H."/>
            <person name="Read B."/>
            <person name="Rensing S.A."/>
            <person name="Ritter A."/>
            <person name="Rousvoal S."/>
            <person name="Samanta M."/>
            <person name="Samson G."/>
            <person name="Schroeder D.C."/>
            <person name="Segurens B."/>
            <person name="Strittmatter M."/>
            <person name="Tonon T."/>
            <person name="Tregear J.W."/>
            <person name="Valentin K."/>
            <person name="von Dassow P."/>
            <person name="Yamagishi T."/>
            <person name="Van de Peer Y."/>
            <person name="Wincker P."/>
        </authorList>
    </citation>
    <scope>NUCLEOTIDE SEQUENCE [LARGE SCALE GENOMIC DNA]</scope>
    <source>
        <strain evidence="3">Ec32 / CCAP1310/4</strain>
    </source>
</reference>
<evidence type="ECO:0000313" key="3">
    <source>
        <dbReference type="Proteomes" id="UP000002630"/>
    </source>
</evidence>
<name>D8LTC2_ECTSI</name>
<keyword evidence="3" id="KW-1185">Reference proteome</keyword>
<keyword evidence="1" id="KW-0472">Membrane</keyword>
<evidence type="ECO:0000256" key="1">
    <source>
        <dbReference type="SAM" id="Phobius"/>
    </source>
</evidence>
<dbReference type="AlphaFoldDB" id="D8LTC2"/>
<gene>
    <name evidence="2" type="ORF">Esi_0081_0100</name>
</gene>